<feature type="transmembrane region" description="Helical" evidence="10">
    <location>
        <begin position="938"/>
        <end position="956"/>
    </location>
</feature>
<evidence type="ECO:0000313" key="12">
    <source>
        <dbReference type="Proteomes" id="UP000009168"/>
    </source>
</evidence>
<feature type="compositionally biased region" description="Polar residues" evidence="9">
    <location>
        <begin position="1118"/>
        <end position="1130"/>
    </location>
</feature>
<dbReference type="GO" id="GO:0006031">
    <property type="term" value="P:chitin biosynthetic process"/>
    <property type="evidence" value="ECO:0007669"/>
    <property type="project" value="TreeGrafter"/>
</dbReference>
<name>Q22EZ8_TETTS</name>
<feature type="transmembrane region" description="Helical" evidence="10">
    <location>
        <begin position="736"/>
        <end position="758"/>
    </location>
</feature>
<feature type="compositionally biased region" description="Acidic residues" evidence="9">
    <location>
        <begin position="1233"/>
        <end position="1247"/>
    </location>
</feature>
<feature type="transmembrane region" description="Helical" evidence="10">
    <location>
        <begin position="439"/>
        <end position="460"/>
    </location>
</feature>
<feature type="compositionally biased region" description="Acidic residues" evidence="9">
    <location>
        <begin position="1047"/>
        <end position="1056"/>
    </location>
</feature>
<dbReference type="GO" id="GO:0004100">
    <property type="term" value="F:chitin synthase activity"/>
    <property type="evidence" value="ECO:0007669"/>
    <property type="project" value="UniProtKB-EC"/>
</dbReference>
<proteinExistence type="predicted"/>
<feature type="transmembrane region" description="Helical" evidence="10">
    <location>
        <begin position="854"/>
        <end position="875"/>
    </location>
</feature>
<keyword evidence="5" id="KW-0808">Transferase</keyword>
<keyword evidence="4" id="KW-0328">Glycosyltransferase</keyword>
<dbReference type="PANTHER" id="PTHR22914:SF9">
    <property type="entry name" value="CHITIN SYNTHASE 1"/>
    <property type="match status" value="1"/>
</dbReference>
<feature type="transmembrane region" description="Helical" evidence="10">
    <location>
        <begin position="466"/>
        <end position="483"/>
    </location>
</feature>
<dbReference type="EC" id="2.4.1.16" evidence="2"/>
<evidence type="ECO:0000256" key="7">
    <source>
        <dbReference type="ARBA" id="ARBA00023136"/>
    </source>
</evidence>
<feature type="compositionally biased region" description="Basic and acidic residues" evidence="9">
    <location>
        <begin position="1205"/>
        <end position="1232"/>
    </location>
</feature>
<feature type="transmembrane region" description="Helical" evidence="10">
    <location>
        <begin position="655"/>
        <end position="676"/>
    </location>
</feature>
<dbReference type="KEGG" id="tet:TTHERM_00822150"/>
<dbReference type="Pfam" id="PF01644">
    <property type="entry name" value="Chitin_synth_1"/>
    <property type="match status" value="2"/>
</dbReference>
<dbReference type="GeneID" id="7835539"/>
<accession>Q22EZ8</accession>
<keyword evidence="10" id="KW-1133">Transmembrane helix</keyword>
<keyword evidence="8" id="KW-0961">Cell wall biogenesis/degradation</keyword>
<dbReference type="GO" id="GO:0005886">
    <property type="term" value="C:plasma membrane"/>
    <property type="evidence" value="ECO:0007669"/>
    <property type="project" value="UniProtKB-SubCell"/>
</dbReference>
<dbReference type="STRING" id="312017.Q22EZ8"/>
<feature type="transmembrane region" description="Helical" evidence="10">
    <location>
        <begin position="809"/>
        <end position="834"/>
    </location>
</feature>
<keyword evidence="6 10" id="KW-0812">Transmembrane</keyword>
<feature type="compositionally biased region" description="Polar residues" evidence="9">
    <location>
        <begin position="1057"/>
        <end position="1089"/>
    </location>
</feature>
<feature type="region of interest" description="Disordered" evidence="9">
    <location>
        <begin position="1046"/>
        <end position="1089"/>
    </location>
</feature>
<dbReference type="OrthoDB" id="26569at2759"/>
<evidence type="ECO:0000256" key="9">
    <source>
        <dbReference type="SAM" id="MobiDB-lite"/>
    </source>
</evidence>
<feature type="region of interest" description="Disordered" evidence="9">
    <location>
        <begin position="1118"/>
        <end position="1269"/>
    </location>
</feature>
<evidence type="ECO:0000256" key="4">
    <source>
        <dbReference type="ARBA" id="ARBA00022676"/>
    </source>
</evidence>
<keyword evidence="7 10" id="KW-0472">Membrane</keyword>
<reference evidence="12" key="1">
    <citation type="journal article" date="2006" name="PLoS Biol.">
        <title>Macronuclear genome sequence of the ciliate Tetrahymena thermophila, a model eukaryote.</title>
        <authorList>
            <person name="Eisen J.A."/>
            <person name="Coyne R.S."/>
            <person name="Wu M."/>
            <person name="Wu D."/>
            <person name="Thiagarajan M."/>
            <person name="Wortman J.R."/>
            <person name="Badger J.H."/>
            <person name="Ren Q."/>
            <person name="Amedeo P."/>
            <person name="Jones K.M."/>
            <person name="Tallon L.J."/>
            <person name="Delcher A.L."/>
            <person name="Salzberg S.L."/>
            <person name="Silva J.C."/>
            <person name="Haas B.J."/>
            <person name="Majoros W.H."/>
            <person name="Farzad M."/>
            <person name="Carlton J.M."/>
            <person name="Smith R.K. Jr."/>
            <person name="Garg J."/>
            <person name="Pearlman R.E."/>
            <person name="Karrer K.M."/>
            <person name="Sun L."/>
            <person name="Manning G."/>
            <person name="Elde N.C."/>
            <person name="Turkewitz A.P."/>
            <person name="Asai D.J."/>
            <person name="Wilkes D.E."/>
            <person name="Wang Y."/>
            <person name="Cai H."/>
            <person name="Collins K."/>
            <person name="Stewart B.A."/>
            <person name="Lee S.R."/>
            <person name="Wilamowska K."/>
            <person name="Weinberg Z."/>
            <person name="Ruzzo W.L."/>
            <person name="Wloga D."/>
            <person name="Gaertig J."/>
            <person name="Frankel J."/>
            <person name="Tsao C.-C."/>
            <person name="Gorovsky M.A."/>
            <person name="Keeling P.J."/>
            <person name="Waller R.F."/>
            <person name="Patron N.J."/>
            <person name="Cherry J.M."/>
            <person name="Stover N.A."/>
            <person name="Krieger C.J."/>
            <person name="del Toro C."/>
            <person name="Ryder H.F."/>
            <person name="Williamson S.C."/>
            <person name="Barbeau R.A."/>
            <person name="Hamilton E.P."/>
            <person name="Orias E."/>
        </authorList>
    </citation>
    <scope>NUCLEOTIDE SEQUENCE [LARGE SCALE GENOMIC DNA]</scope>
    <source>
        <strain evidence="12">SB210</strain>
    </source>
</reference>
<evidence type="ECO:0000256" key="5">
    <source>
        <dbReference type="ARBA" id="ARBA00022679"/>
    </source>
</evidence>
<dbReference type="InParanoid" id="Q22EZ8"/>
<evidence type="ECO:0000256" key="8">
    <source>
        <dbReference type="ARBA" id="ARBA00023316"/>
    </source>
</evidence>
<gene>
    <name evidence="11" type="ORF">TTHERM_00822150</name>
</gene>
<feature type="compositionally biased region" description="Polar residues" evidence="9">
    <location>
        <begin position="1157"/>
        <end position="1194"/>
    </location>
</feature>
<organism evidence="11 12">
    <name type="scientific">Tetrahymena thermophila (strain SB210)</name>
    <dbReference type="NCBI Taxonomy" id="312017"/>
    <lineage>
        <taxon>Eukaryota</taxon>
        <taxon>Sar</taxon>
        <taxon>Alveolata</taxon>
        <taxon>Ciliophora</taxon>
        <taxon>Intramacronucleata</taxon>
        <taxon>Oligohymenophorea</taxon>
        <taxon>Hymenostomatida</taxon>
        <taxon>Tetrahymenina</taxon>
        <taxon>Tetrahymenidae</taxon>
        <taxon>Tetrahymena</taxon>
    </lineage>
</organism>
<dbReference type="eggNOG" id="KOG2571">
    <property type="taxonomic scope" value="Eukaryota"/>
</dbReference>
<evidence type="ECO:0000256" key="2">
    <source>
        <dbReference type="ARBA" id="ARBA00012543"/>
    </source>
</evidence>
<dbReference type="GO" id="GO:0071555">
    <property type="term" value="P:cell wall organization"/>
    <property type="evidence" value="ECO:0007669"/>
    <property type="project" value="UniProtKB-KW"/>
</dbReference>
<dbReference type="HOGENOM" id="CLU_005426_0_0_1"/>
<dbReference type="Proteomes" id="UP000009168">
    <property type="component" value="Unassembled WGS sequence"/>
</dbReference>
<keyword evidence="3" id="KW-1003">Cell membrane</keyword>
<dbReference type="InterPro" id="IPR004835">
    <property type="entry name" value="Chitin_synth"/>
</dbReference>
<dbReference type="RefSeq" id="XP_001031540.2">
    <property type="nucleotide sequence ID" value="XM_001031540.2"/>
</dbReference>
<dbReference type="EMBL" id="GG662544">
    <property type="protein sequence ID" value="EAR83877.2"/>
    <property type="molecule type" value="Genomic_DNA"/>
</dbReference>
<sequence length="1325" mass="154552">MSAYQQNMNHLKRFSLQAPKLKREMIASPMSQVSNKTHTFLNKPHITLESNVNMYPPIDIYMTQSFINGKATRGKPLQVYTKEINPQYKITHKKENGEEVYGYENFDEKEGYKENLRNFSRNDGLVYFYSKNKLLKADINQIKQENNTIQMLICVTMYGEPRAFLENTLSSIAANLPQFAKLGISQKQIVVVVLQDGIMKMKEEMEEFYNEQDKFLERKYYLNERRFMIEQQLNYLKLQKKEQSIRFNNGLPTTIPTKTALLYQNEICFNKQDKLVTFSVFKHLNGKKLSSHLWFFEGFCRQFQPKYCALVDVGTLPANDGLVQMYKALEGDSQIGGVCGFMGLKAPVIQQSELTEQQQQEIKDMINKQISDYKKEHFWINQEYEKQQKEEKLRKIQQQPSRGSKKLSFKPVFSEVKVENNAAEFLAEQLRVEKKKRKYITDLLIIFNVFFLVQSLLLLIYNIFKYIINTIFNIIVWCLKSYLSLASLPNAQNYEYTTAHMIDKNFESALGFLHVLPGAWSAYRYKALNLSKENRENLIQKRYLKQILYSQLMTNNIQELNMFLAEDRILCLGIYCQLQSRYYLKFVPDAKAFTDPVDKFEEFLNQRRRWINSSWFALNYVLQNYEFHVEESNHTQFSKQISLPFNMAFARIGKWTTYFIPAFYLFVSILSSYQFLQPQVNESYSYIATKEQYLSLENLHCVSMDDQPQPMCSNTLMKECYILCVSYKVPNVFFTLLNFVPAMFVIVILLIIFASLIFKPKDVEISEEEEKLLNDLNAKVKQNVPLSAEKKKARIEIQNKMSQKFQNDVFKVLASIVSITSVIVYVIVIATIVFNALNNSYGIITGFKPLKQEFLIYIYVMIALNYGSFYLSMFLHLRQPFIVWNVIKSFFSYLLYSPIYNHILMIFSFCNIDDATWGTKGLTGSTGVSKQYTEKIEFVGKWIFLNALLLTVLLIANLVNSSTPIVIMALGAFGSIYFFIKNTIGMFHYLKYFYFDKIVYWYRNRGNKKYYVEYSRQIDHIFNKVLNTNILGMCQSPQHSIQKDVLSEEIEDDDESNPMTPQNDNYRQYSNSNANQFQGQSSESPAPTITTKHTVNFEGIPSEVASSDQTGRLIKLNQVSNTLQPSQFKQRNGKKQNSRINEEMTSQEEDNEDSTRFGRQTKVSYFRNNSSLFQSKLQTSKSSDSDESAQNQKNGPPGPKILVDQQERESEEQIKMPRRHEKLEIRYPQKQEADDDTPPSDESSLDEENGKKIERKVTISSKKNLETGDDRLQTQLKTYLTIEDIEINHNASLPIITKGSFEDYQNYKQKSGQQKYHKPSQTPKN</sequence>
<dbReference type="PANTHER" id="PTHR22914">
    <property type="entry name" value="CHITIN SYNTHASE"/>
    <property type="match status" value="1"/>
</dbReference>
<keyword evidence="12" id="KW-1185">Reference proteome</keyword>
<comment type="subcellular location">
    <subcellularLocation>
        <location evidence="1">Cell membrane</location>
        <topology evidence="1">Multi-pass membrane protein</topology>
    </subcellularLocation>
</comment>
<evidence type="ECO:0000256" key="10">
    <source>
        <dbReference type="SAM" id="Phobius"/>
    </source>
</evidence>
<evidence type="ECO:0000256" key="3">
    <source>
        <dbReference type="ARBA" id="ARBA00022475"/>
    </source>
</evidence>
<feature type="compositionally biased region" description="Basic and acidic residues" evidence="9">
    <location>
        <begin position="1248"/>
        <end position="1269"/>
    </location>
</feature>
<feature type="transmembrane region" description="Helical" evidence="10">
    <location>
        <begin position="962"/>
        <end position="980"/>
    </location>
</feature>
<evidence type="ECO:0000256" key="1">
    <source>
        <dbReference type="ARBA" id="ARBA00004651"/>
    </source>
</evidence>
<protein>
    <recommendedName>
        <fullName evidence="2">chitin synthase</fullName>
        <ecNumber evidence="2">2.4.1.16</ecNumber>
    </recommendedName>
</protein>
<evidence type="ECO:0000313" key="11">
    <source>
        <dbReference type="EMBL" id="EAR83877.2"/>
    </source>
</evidence>
<evidence type="ECO:0000256" key="6">
    <source>
        <dbReference type="ARBA" id="ARBA00022692"/>
    </source>
</evidence>